<organism evidence="1 2">
    <name type="scientific">Microbaculum marinum</name>
    <dbReference type="NCBI Taxonomy" id="1764581"/>
    <lineage>
        <taxon>Bacteria</taxon>
        <taxon>Pseudomonadati</taxon>
        <taxon>Pseudomonadota</taxon>
        <taxon>Alphaproteobacteria</taxon>
        <taxon>Hyphomicrobiales</taxon>
        <taxon>Tepidamorphaceae</taxon>
        <taxon>Microbaculum</taxon>
    </lineage>
</organism>
<dbReference type="Proteomes" id="UP001378188">
    <property type="component" value="Unassembled WGS sequence"/>
</dbReference>
<keyword evidence="2" id="KW-1185">Reference proteome</keyword>
<dbReference type="Gene3D" id="3.40.50.1110">
    <property type="entry name" value="SGNH hydrolase"/>
    <property type="match status" value="1"/>
</dbReference>
<proteinExistence type="predicted"/>
<comment type="caution">
    <text evidence="1">The sequence shown here is derived from an EMBL/GenBank/DDBJ whole genome shotgun (WGS) entry which is preliminary data.</text>
</comment>
<dbReference type="RefSeq" id="WP_340331027.1">
    <property type="nucleotide sequence ID" value="NZ_JAZHOF010000007.1"/>
</dbReference>
<name>A0AAW9RWJ2_9HYPH</name>
<dbReference type="InterPro" id="IPR036514">
    <property type="entry name" value="SGNH_hydro_sf"/>
</dbReference>
<gene>
    <name evidence="1" type="ORF">V3328_17735</name>
</gene>
<dbReference type="AlphaFoldDB" id="A0AAW9RWJ2"/>
<reference evidence="1 2" key="1">
    <citation type="submission" date="2024-02" db="EMBL/GenBank/DDBJ databases">
        <title>Genome analysis and characterization of Microbaculum marinisediminis sp. nov., isolated from marine sediment.</title>
        <authorList>
            <person name="Du Z.-J."/>
            <person name="Ye Y.-Q."/>
            <person name="Zhang Z.-R."/>
            <person name="Yuan S.-M."/>
            <person name="Zhang X.-Y."/>
        </authorList>
    </citation>
    <scope>NUCLEOTIDE SEQUENCE [LARGE SCALE GENOMIC DNA]</scope>
    <source>
        <strain evidence="1 2">SDUM1044001</strain>
    </source>
</reference>
<dbReference type="SUPFAM" id="SSF52266">
    <property type="entry name" value="SGNH hydrolase"/>
    <property type="match status" value="1"/>
</dbReference>
<dbReference type="GO" id="GO:0016788">
    <property type="term" value="F:hydrolase activity, acting on ester bonds"/>
    <property type="evidence" value="ECO:0007669"/>
    <property type="project" value="UniProtKB-ARBA"/>
</dbReference>
<dbReference type="EMBL" id="JAZHOF010000007">
    <property type="protein sequence ID" value="MEJ8573334.1"/>
    <property type="molecule type" value="Genomic_DNA"/>
</dbReference>
<sequence length="350" mass="38289">MSGHFSEAAGPAAPKVLLIGFSNTAMPTGYATVLKYDFARECPGGEIVRVGLGALQPFAIPPFVRLADRQHGPFSHVLFEVNTSAFAIHPYRTEAIARELLADMVLTTREIGAGPAFLVLYRDFGGKVVVDFNAITRAFCAEYGIPVLDLAEGLIAEVGEHFVRSLVRDGVHTTTHGTRFQAERALPFLLEFVNAPLRPGASPAGKPVRRRFLDLADLLPELRHERVSLSNLELDLVLLGDGQTASLDLGRERLLEGIVHLYHLGGGRADIRLDDREAATVLTSIDRFSYYTRIGVQGFNAFRGERASKVRIDGVRAARDVALDRTPRDGEASPSVRQRLGPLLIAERDD</sequence>
<protein>
    <submittedName>
        <fullName evidence="1">Uncharacterized protein</fullName>
    </submittedName>
</protein>
<accession>A0AAW9RWJ2</accession>
<evidence type="ECO:0000313" key="2">
    <source>
        <dbReference type="Proteomes" id="UP001378188"/>
    </source>
</evidence>
<evidence type="ECO:0000313" key="1">
    <source>
        <dbReference type="EMBL" id="MEJ8573334.1"/>
    </source>
</evidence>